<keyword evidence="5 16" id="KW-0285">Flavoprotein</keyword>
<keyword evidence="7 16" id="KW-0812">Transmembrane</keyword>
<dbReference type="PANTHER" id="PTHR37838:SF1">
    <property type="entry name" value="NA(+)-TRANSLOCATING NADH-QUINONE REDUCTASE SUBUNIT C"/>
    <property type="match status" value="1"/>
</dbReference>
<evidence type="ECO:0000256" key="12">
    <source>
        <dbReference type="ARBA" id="ARBA00023065"/>
    </source>
</evidence>
<keyword evidence="15 16" id="KW-0739">Sodium transport</keyword>
<comment type="similarity">
    <text evidence="16 17">Belongs to the NqrC family.</text>
</comment>
<comment type="catalytic activity">
    <reaction evidence="16 17">
        <text>a ubiquinone + n Na(+)(in) + NADH + H(+) = a ubiquinol + n Na(+)(out) + NAD(+)</text>
        <dbReference type="Rhea" id="RHEA:47748"/>
        <dbReference type="Rhea" id="RHEA-COMP:9565"/>
        <dbReference type="Rhea" id="RHEA-COMP:9566"/>
        <dbReference type="ChEBI" id="CHEBI:15378"/>
        <dbReference type="ChEBI" id="CHEBI:16389"/>
        <dbReference type="ChEBI" id="CHEBI:17976"/>
        <dbReference type="ChEBI" id="CHEBI:29101"/>
        <dbReference type="ChEBI" id="CHEBI:57540"/>
        <dbReference type="ChEBI" id="CHEBI:57945"/>
        <dbReference type="EC" id="7.2.1.1"/>
    </reaction>
</comment>
<comment type="caution">
    <text evidence="16">Lacks conserved residue(s) required for the propagation of feature annotation.</text>
</comment>
<evidence type="ECO:0000256" key="8">
    <source>
        <dbReference type="ARBA" id="ARBA00022967"/>
    </source>
</evidence>
<keyword evidence="10 16" id="KW-0520">NAD</keyword>
<name>A0A6N6RKJ3_9FLAO</name>
<comment type="function">
    <text evidence="16">NQR complex catalyzes the reduction of ubiquinone-1 to ubiquinol by two successive reactions, coupled with the transport of Na(+) ions from the cytoplasm to the periplasm. NqrA to NqrE are probably involved in the second step, the conversion of ubisemiquinone to ubiquinol.</text>
</comment>
<feature type="modified residue" description="FMN phosphoryl threonine" evidence="16">
    <location>
        <position position="204"/>
    </location>
</feature>
<evidence type="ECO:0000256" key="13">
    <source>
        <dbReference type="ARBA" id="ARBA00023075"/>
    </source>
</evidence>
<dbReference type="NCBIfam" id="TIGR01938">
    <property type="entry name" value="nqrC"/>
    <property type="match status" value="1"/>
</dbReference>
<evidence type="ECO:0000256" key="1">
    <source>
        <dbReference type="ARBA" id="ARBA00022448"/>
    </source>
</evidence>
<dbReference type="AlphaFoldDB" id="A0A6N6RKJ3"/>
<evidence type="ECO:0000313" key="19">
    <source>
        <dbReference type="EMBL" id="KAB2807333.1"/>
    </source>
</evidence>
<evidence type="ECO:0000256" key="17">
    <source>
        <dbReference type="PIRNR" id="PIRNR009437"/>
    </source>
</evidence>
<dbReference type="SMART" id="SM00900">
    <property type="entry name" value="FMN_bind"/>
    <property type="match status" value="1"/>
</dbReference>
<dbReference type="Proteomes" id="UP000468650">
    <property type="component" value="Unassembled WGS sequence"/>
</dbReference>
<comment type="cofactor">
    <cofactor evidence="16 17">
        <name>FMN</name>
        <dbReference type="ChEBI" id="CHEBI:58210"/>
    </cofactor>
</comment>
<dbReference type="InterPro" id="IPR007329">
    <property type="entry name" value="FMN-bd"/>
</dbReference>
<dbReference type="HAMAP" id="MF_00427">
    <property type="entry name" value="NqrC"/>
    <property type="match status" value="1"/>
</dbReference>
<evidence type="ECO:0000256" key="14">
    <source>
        <dbReference type="ARBA" id="ARBA00023136"/>
    </source>
</evidence>
<dbReference type="PANTHER" id="PTHR37838">
    <property type="entry name" value="NA(+)-TRANSLOCATING NADH-QUINONE REDUCTASE SUBUNIT C"/>
    <property type="match status" value="1"/>
</dbReference>
<dbReference type="EC" id="7.2.1.1" evidence="16 17"/>
<dbReference type="InterPro" id="IPR010204">
    <property type="entry name" value="NqrC"/>
</dbReference>
<dbReference type="GO" id="GO:0006814">
    <property type="term" value="P:sodium ion transport"/>
    <property type="evidence" value="ECO:0007669"/>
    <property type="project" value="UniProtKB-UniRule"/>
</dbReference>
<dbReference type="RefSeq" id="WP_151668140.1">
    <property type="nucleotide sequence ID" value="NZ_WBVO01000011.1"/>
</dbReference>
<keyword evidence="8 16" id="KW-1278">Translocase</keyword>
<evidence type="ECO:0000259" key="18">
    <source>
        <dbReference type="SMART" id="SM00900"/>
    </source>
</evidence>
<keyword evidence="1 16" id="KW-0813">Transport</keyword>
<feature type="domain" description="FMN-binding" evidence="18">
    <location>
        <begin position="125"/>
        <end position="221"/>
    </location>
</feature>
<proteinExistence type="inferred from homology"/>
<keyword evidence="12 16" id="KW-0406">Ion transport</keyword>
<evidence type="ECO:0000256" key="4">
    <source>
        <dbReference type="ARBA" id="ARBA00022553"/>
    </source>
</evidence>
<organism evidence="19 20">
    <name type="scientific">Phaeocystidibacter luteus</name>
    <dbReference type="NCBI Taxonomy" id="911197"/>
    <lineage>
        <taxon>Bacteria</taxon>
        <taxon>Pseudomonadati</taxon>
        <taxon>Bacteroidota</taxon>
        <taxon>Flavobacteriia</taxon>
        <taxon>Flavobacteriales</taxon>
        <taxon>Phaeocystidibacteraceae</taxon>
        <taxon>Phaeocystidibacter</taxon>
    </lineage>
</organism>
<keyword evidence="3" id="KW-0997">Cell inner membrane</keyword>
<reference evidence="19 20" key="1">
    <citation type="submission" date="2019-09" db="EMBL/GenBank/DDBJ databases">
        <title>Genomes of family Cryomorphaceae.</title>
        <authorList>
            <person name="Bowman J.P."/>
        </authorList>
    </citation>
    <scope>NUCLEOTIDE SEQUENCE [LARGE SCALE GENOMIC DNA]</scope>
    <source>
        <strain evidence="19 20">LMG 25704</strain>
    </source>
</reference>
<keyword evidence="14 16" id="KW-0472">Membrane</keyword>
<evidence type="ECO:0000256" key="6">
    <source>
        <dbReference type="ARBA" id="ARBA00022643"/>
    </source>
</evidence>
<evidence type="ECO:0000256" key="5">
    <source>
        <dbReference type="ARBA" id="ARBA00022630"/>
    </source>
</evidence>
<keyword evidence="11 16" id="KW-0915">Sodium</keyword>
<keyword evidence="13 16" id="KW-0830">Ubiquinone</keyword>
<sequence>MDRNSNQYTYIFALVMVVVVAALLSGASIALKDMQEANVRQEKQQNILKSIGIELTREESAAQFDNYIVEQLVIQNGQVVQSETPAFEIKMEEAVDESPEDRQVPLYIASIEGESYYVVPLRGKGLWGPIWGYVSLKEDGSTIFGTTFDHKGETPGLGAEISKDFFTNQFGGKEIMDGGEFVSIEVKKGTASGAHEVDGISGGTITSVGVQDMLADCLKPYVGYFESKNRATALNEQ</sequence>
<dbReference type="GO" id="GO:0010181">
    <property type="term" value="F:FMN binding"/>
    <property type="evidence" value="ECO:0007669"/>
    <property type="project" value="UniProtKB-UniRule"/>
</dbReference>
<dbReference type="EMBL" id="WBVO01000011">
    <property type="protein sequence ID" value="KAB2807333.1"/>
    <property type="molecule type" value="Genomic_DNA"/>
</dbReference>
<gene>
    <name evidence="16 19" type="primary">nqrC</name>
    <name evidence="19" type="ORF">F8C67_12200</name>
</gene>
<keyword evidence="20" id="KW-1185">Reference proteome</keyword>
<comment type="subunit">
    <text evidence="16 17">Composed of six subunits; NqrA, NqrB, NqrC, NqrD, NqrE and NqrF.</text>
</comment>
<evidence type="ECO:0000256" key="15">
    <source>
        <dbReference type="ARBA" id="ARBA00023201"/>
    </source>
</evidence>
<evidence type="ECO:0000256" key="9">
    <source>
        <dbReference type="ARBA" id="ARBA00022989"/>
    </source>
</evidence>
<evidence type="ECO:0000256" key="3">
    <source>
        <dbReference type="ARBA" id="ARBA00022519"/>
    </source>
</evidence>
<feature type="transmembrane region" description="Helical" evidence="16">
    <location>
        <begin position="12"/>
        <end position="31"/>
    </location>
</feature>
<evidence type="ECO:0000313" key="20">
    <source>
        <dbReference type="Proteomes" id="UP000468650"/>
    </source>
</evidence>
<dbReference type="GO" id="GO:0016655">
    <property type="term" value="F:oxidoreductase activity, acting on NAD(P)H, quinone or similar compound as acceptor"/>
    <property type="evidence" value="ECO:0007669"/>
    <property type="project" value="UniProtKB-UniRule"/>
</dbReference>
<keyword evidence="6 16" id="KW-0288">FMN</keyword>
<evidence type="ECO:0000256" key="11">
    <source>
        <dbReference type="ARBA" id="ARBA00023053"/>
    </source>
</evidence>
<protein>
    <recommendedName>
        <fullName evidence="16 17">Na(+)-translocating NADH-quinone reductase subunit C</fullName>
        <shortName evidence="16 17">Na(+)-NQR subunit C</shortName>
        <shortName evidence="16 17">Na(+)-translocating NQR subunit C</shortName>
        <ecNumber evidence="16 17">7.2.1.1</ecNumber>
    </recommendedName>
    <alternativeName>
        <fullName evidence="16 17">NQR complex subunit C</fullName>
    </alternativeName>
    <alternativeName>
        <fullName evidence="16 17">NQR-1 subunit C</fullName>
    </alternativeName>
</protein>
<comment type="caution">
    <text evidence="19">The sequence shown here is derived from an EMBL/GenBank/DDBJ whole genome shotgun (WGS) entry which is preliminary data.</text>
</comment>
<keyword evidence="4 16" id="KW-0597">Phosphoprotein</keyword>
<dbReference type="PIRSF" id="PIRSF009437">
    <property type="entry name" value="NQR-1_subunit_C"/>
    <property type="match status" value="1"/>
</dbReference>
<accession>A0A6N6RKJ3</accession>
<evidence type="ECO:0000256" key="16">
    <source>
        <dbReference type="HAMAP-Rule" id="MF_00427"/>
    </source>
</evidence>
<dbReference type="Pfam" id="PF04205">
    <property type="entry name" value="FMN_bind"/>
    <property type="match status" value="1"/>
</dbReference>
<evidence type="ECO:0000256" key="10">
    <source>
        <dbReference type="ARBA" id="ARBA00023027"/>
    </source>
</evidence>
<dbReference type="OrthoDB" id="9813828at2"/>
<comment type="subcellular location">
    <subcellularLocation>
        <location evidence="16">Cell membrane</location>
        <topology evidence="16">Single-pass membrane protein</topology>
    </subcellularLocation>
</comment>
<keyword evidence="2 16" id="KW-1003">Cell membrane</keyword>
<keyword evidence="9 16" id="KW-1133">Transmembrane helix</keyword>
<dbReference type="GO" id="GO:0005886">
    <property type="term" value="C:plasma membrane"/>
    <property type="evidence" value="ECO:0007669"/>
    <property type="project" value="UniProtKB-SubCell"/>
</dbReference>
<evidence type="ECO:0000256" key="2">
    <source>
        <dbReference type="ARBA" id="ARBA00022475"/>
    </source>
</evidence>
<evidence type="ECO:0000256" key="7">
    <source>
        <dbReference type="ARBA" id="ARBA00022692"/>
    </source>
</evidence>